<gene>
    <name evidence="2" type="ORF">NNL22_18230</name>
</gene>
<organism evidence="2 3">
    <name type="scientific">Alkalimarinus sediminis</name>
    <dbReference type="NCBI Taxonomy" id="1632866"/>
    <lineage>
        <taxon>Bacteria</taxon>
        <taxon>Pseudomonadati</taxon>
        <taxon>Pseudomonadota</taxon>
        <taxon>Gammaproteobacteria</taxon>
        <taxon>Alteromonadales</taxon>
        <taxon>Alteromonadaceae</taxon>
        <taxon>Alkalimarinus</taxon>
    </lineage>
</organism>
<proteinExistence type="predicted"/>
<feature type="compositionally biased region" description="Polar residues" evidence="1">
    <location>
        <begin position="140"/>
        <end position="149"/>
    </location>
</feature>
<dbReference type="RefSeq" id="WP_251810361.1">
    <property type="nucleotide sequence ID" value="NZ_CP101527.1"/>
</dbReference>
<feature type="region of interest" description="Disordered" evidence="1">
    <location>
        <begin position="140"/>
        <end position="163"/>
    </location>
</feature>
<feature type="compositionally biased region" description="Basic and acidic residues" evidence="1">
    <location>
        <begin position="152"/>
        <end position="163"/>
    </location>
</feature>
<sequence>MSIPIRLLFVVPAVLLSINAWSQALLSKSTGQTVYVPSYTELYKSNSFSVKGLTTVTIHNIDPHHSITVNAVTSYDTHGKLSKQYLQEPLILRSFASKSYLVRSEKGFDGIGANFIVRWESAEEVVAPLIESRMLANSGTQGYSLSSQGRVIETKSRHHPSEK</sequence>
<keyword evidence="3" id="KW-1185">Reference proteome</keyword>
<evidence type="ECO:0000256" key="1">
    <source>
        <dbReference type="SAM" id="MobiDB-lite"/>
    </source>
</evidence>
<evidence type="ECO:0000313" key="3">
    <source>
        <dbReference type="Proteomes" id="UP001164472"/>
    </source>
</evidence>
<evidence type="ECO:0000313" key="2">
    <source>
        <dbReference type="EMBL" id="UZW74934.1"/>
    </source>
</evidence>
<dbReference type="Pfam" id="PF11322">
    <property type="entry name" value="DUF3124"/>
    <property type="match status" value="1"/>
</dbReference>
<dbReference type="Proteomes" id="UP001164472">
    <property type="component" value="Chromosome"/>
</dbReference>
<accession>A0A9E8HIB0</accession>
<dbReference type="KEGG" id="asem:NNL22_18230"/>
<dbReference type="AlphaFoldDB" id="A0A9E8HIB0"/>
<protein>
    <submittedName>
        <fullName evidence="2">DUF3124 domain-containing protein</fullName>
    </submittedName>
</protein>
<reference evidence="2" key="1">
    <citation type="submission" date="2022-07" db="EMBL/GenBank/DDBJ databases">
        <title>Alkalimarinus sp. nov., isolated from gut of a Alitta virens.</title>
        <authorList>
            <person name="Yang A.I."/>
            <person name="Shin N.-R."/>
        </authorList>
    </citation>
    <scope>NUCLEOTIDE SEQUENCE</scope>
    <source>
        <strain evidence="2">FA028</strain>
    </source>
</reference>
<name>A0A9E8HIB0_9ALTE</name>
<dbReference type="InterPro" id="IPR021471">
    <property type="entry name" value="DUF3124"/>
</dbReference>
<dbReference type="EMBL" id="CP101527">
    <property type="protein sequence ID" value="UZW74934.1"/>
    <property type="molecule type" value="Genomic_DNA"/>
</dbReference>